<dbReference type="EMBL" id="CP111023">
    <property type="protein sequence ID" value="WAR20764.1"/>
    <property type="molecule type" value="Genomic_DNA"/>
</dbReference>
<protein>
    <submittedName>
        <fullName evidence="1">Uncharacterized protein</fullName>
    </submittedName>
</protein>
<sequence length="470" mass="52669">MEKIKNENRYVSPGYSDMISSPYSVKRLMGDVKETYVICKTIFKDDDLKAKLGTKGSDGINRASADRADSLITYPGESVHIDCRKKYCNPINIKYDKKSKDELSSPPRELRSCNELFSFKEHCLFCGKTAKLCGRKRGPDVYPVRTLDFQLQINSICTKRADEWANTIRSRLKTVNDLPAADALYHQTCSVNFRTMKAMPATYLQDLSAEKRFRGRPVSLNTQSAFHSVIKYLEDNDNEQITMTDLAAKMKETCGDEAFGTVHLKQKLREHFGDSIIITDLSGKRNVVTLRHTASSILHDFYKQQDNNGSEEKKRSIIETAANEKKPKTASIGQAIIQATRPRVIIPPLQLGLGIQLHHQFGSKFLIDILNSLGFCVSYTEVQKFESSAAVSKGTDIPAFVPGSFVQYVADNVDHNIRTIDGHGTFHGMGIIACVTPATSSIVPIQRRTVGKEDICKAGEIRMSYYKPNE</sequence>
<accession>A0ABY7FIQ5</accession>
<proteinExistence type="predicted"/>
<keyword evidence="2" id="KW-1185">Reference proteome</keyword>
<dbReference type="PANTHER" id="PTHR46704:SF9">
    <property type="entry name" value="BHLH DOMAIN-CONTAINING PROTEIN"/>
    <property type="match status" value="1"/>
</dbReference>
<dbReference type="Proteomes" id="UP001164746">
    <property type="component" value="Chromosome 12"/>
</dbReference>
<evidence type="ECO:0000313" key="1">
    <source>
        <dbReference type="EMBL" id="WAR20764.1"/>
    </source>
</evidence>
<dbReference type="PANTHER" id="PTHR46704">
    <property type="entry name" value="CXC DOMAIN-CONTAINING PROTEIN-RELATED"/>
    <property type="match status" value="1"/>
</dbReference>
<organism evidence="1 2">
    <name type="scientific">Mya arenaria</name>
    <name type="common">Soft-shell clam</name>
    <dbReference type="NCBI Taxonomy" id="6604"/>
    <lineage>
        <taxon>Eukaryota</taxon>
        <taxon>Metazoa</taxon>
        <taxon>Spiralia</taxon>
        <taxon>Lophotrochozoa</taxon>
        <taxon>Mollusca</taxon>
        <taxon>Bivalvia</taxon>
        <taxon>Autobranchia</taxon>
        <taxon>Heteroconchia</taxon>
        <taxon>Euheterodonta</taxon>
        <taxon>Imparidentia</taxon>
        <taxon>Neoheterodontei</taxon>
        <taxon>Myida</taxon>
        <taxon>Myoidea</taxon>
        <taxon>Myidae</taxon>
        <taxon>Mya</taxon>
    </lineage>
</organism>
<gene>
    <name evidence="1" type="ORF">MAR_014738</name>
</gene>
<evidence type="ECO:0000313" key="2">
    <source>
        <dbReference type="Proteomes" id="UP001164746"/>
    </source>
</evidence>
<name>A0ABY7FIQ5_MYAAR</name>
<reference evidence="1" key="1">
    <citation type="submission" date="2022-11" db="EMBL/GenBank/DDBJ databases">
        <title>Centuries of genome instability and evolution in soft-shell clam transmissible cancer (bioRxiv).</title>
        <authorList>
            <person name="Hart S.F.M."/>
            <person name="Yonemitsu M.A."/>
            <person name="Giersch R.M."/>
            <person name="Beal B.F."/>
            <person name="Arriagada G."/>
            <person name="Davis B.W."/>
            <person name="Ostrander E.A."/>
            <person name="Goff S.P."/>
            <person name="Metzger M.J."/>
        </authorList>
    </citation>
    <scope>NUCLEOTIDE SEQUENCE</scope>
    <source>
        <strain evidence="1">MELC-2E11</strain>
        <tissue evidence="1">Siphon/mantle</tissue>
    </source>
</reference>